<proteinExistence type="predicted"/>
<keyword evidence="2" id="KW-1185">Reference proteome</keyword>
<accession>A0A109BID6</accession>
<dbReference type="Proteomes" id="UP000059074">
    <property type="component" value="Unassembled WGS sequence"/>
</dbReference>
<gene>
    <name evidence="1" type="ORF">APY04_1461</name>
</gene>
<reference evidence="1 2" key="1">
    <citation type="submission" date="2015-10" db="EMBL/GenBank/DDBJ databases">
        <title>Transcriptomic analysis of a linuron degrading triple-species bacterial consortium.</title>
        <authorList>
            <person name="Albers P."/>
        </authorList>
    </citation>
    <scope>NUCLEOTIDE SEQUENCE [LARGE SCALE GENOMIC DNA]</scope>
    <source>
        <strain evidence="1 2">WDL6</strain>
    </source>
</reference>
<name>A0A109BID6_HYPSL</name>
<dbReference type="EMBL" id="LMTR01000045">
    <property type="protein sequence ID" value="KWT69378.1"/>
    <property type="molecule type" value="Genomic_DNA"/>
</dbReference>
<sequence>MIVIALPLSRRRDVLNNAHCTTTFAPRRVNARARQRCRFFSAMERFSQHLLRTVNAPLTA</sequence>
<protein>
    <submittedName>
        <fullName evidence="1">Uncharacterized protein</fullName>
    </submittedName>
</protein>
<dbReference type="AlphaFoldDB" id="A0A109BID6"/>
<dbReference type="STRING" id="121290.APY04_1461"/>
<organism evidence="1 2">
    <name type="scientific">Hyphomicrobium sulfonivorans</name>
    <dbReference type="NCBI Taxonomy" id="121290"/>
    <lineage>
        <taxon>Bacteria</taxon>
        <taxon>Pseudomonadati</taxon>
        <taxon>Pseudomonadota</taxon>
        <taxon>Alphaproteobacteria</taxon>
        <taxon>Hyphomicrobiales</taxon>
        <taxon>Hyphomicrobiaceae</taxon>
        <taxon>Hyphomicrobium</taxon>
    </lineage>
</organism>
<comment type="caution">
    <text evidence="1">The sequence shown here is derived from an EMBL/GenBank/DDBJ whole genome shotgun (WGS) entry which is preliminary data.</text>
</comment>
<evidence type="ECO:0000313" key="2">
    <source>
        <dbReference type="Proteomes" id="UP000059074"/>
    </source>
</evidence>
<dbReference type="PATRIC" id="fig|121290.4.peg.2697"/>
<evidence type="ECO:0000313" key="1">
    <source>
        <dbReference type="EMBL" id="KWT69378.1"/>
    </source>
</evidence>